<proteinExistence type="predicted"/>
<gene>
    <name evidence="1" type="ORF">BU26DRAFT_339601</name>
</gene>
<accession>A0A6A6I9F4</accession>
<dbReference type="GeneID" id="54575621"/>
<dbReference type="AlphaFoldDB" id="A0A6A6I9F4"/>
<reference evidence="1" key="1">
    <citation type="journal article" date="2020" name="Stud. Mycol.">
        <title>101 Dothideomycetes genomes: a test case for predicting lifestyles and emergence of pathogens.</title>
        <authorList>
            <person name="Haridas S."/>
            <person name="Albert R."/>
            <person name="Binder M."/>
            <person name="Bloem J."/>
            <person name="Labutti K."/>
            <person name="Salamov A."/>
            <person name="Andreopoulos B."/>
            <person name="Baker S."/>
            <person name="Barry K."/>
            <person name="Bills G."/>
            <person name="Bluhm B."/>
            <person name="Cannon C."/>
            <person name="Castanera R."/>
            <person name="Culley D."/>
            <person name="Daum C."/>
            <person name="Ezra D."/>
            <person name="Gonzalez J."/>
            <person name="Henrissat B."/>
            <person name="Kuo A."/>
            <person name="Liang C."/>
            <person name="Lipzen A."/>
            <person name="Lutzoni F."/>
            <person name="Magnuson J."/>
            <person name="Mondo S."/>
            <person name="Nolan M."/>
            <person name="Ohm R."/>
            <person name="Pangilinan J."/>
            <person name="Park H.-J."/>
            <person name="Ramirez L."/>
            <person name="Alfaro M."/>
            <person name="Sun H."/>
            <person name="Tritt A."/>
            <person name="Yoshinaga Y."/>
            <person name="Zwiers L.-H."/>
            <person name="Turgeon B."/>
            <person name="Goodwin S."/>
            <person name="Spatafora J."/>
            <person name="Crous P."/>
            <person name="Grigoriev I."/>
        </authorList>
    </citation>
    <scope>NUCLEOTIDE SEQUENCE</scope>
    <source>
        <strain evidence="1">CBS 122368</strain>
    </source>
</reference>
<protein>
    <submittedName>
        <fullName evidence="1">Uncharacterized protein</fullName>
    </submittedName>
</protein>
<evidence type="ECO:0000313" key="2">
    <source>
        <dbReference type="Proteomes" id="UP000800094"/>
    </source>
</evidence>
<name>A0A6A6I9F4_9PLEO</name>
<keyword evidence="2" id="KW-1185">Reference proteome</keyword>
<dbReference type="RefSeq" id="XP_033682020.1">
    <property type="nucleotide sequence ID" value="XM_033822291.1"/>
</dbReference>
<dbReference type="EMBL" id="ML987197">
    <property type="protein sequence ID" value="KAF2247016.1"/>
    <property type="molecule type" value="Genomic_DNA"/>
</dbReference>
<evidence type="ECO:0000313" key="1">
    <source>
        <dbReference type="EMBL" id="KAF2247016.1"/>
    </source>
</evidence>
<sequence length="229" mass="26163">MCRRSNHTHPSSVMSIYHGRKFASWTINYSWAATKTLLREQYQHQLEIMSSIQDYIAIYRDPGPFGRILEGIFPDTSKAPSPPKDQSFTIGVRRPEMYYPKPPKNPSINGVVKSSYNDAWKYAPTVTKANMGKLKLDTTMVYKEKFPDNVKCSHLRLGATECMSGTCFFLGVEDEHEEVRRLEVTGTKPYHGAQPKVRKWDVGQMDLIMSRRVFINGKGTAWIACVEDC</sequence>
<dbReference type="Proteomes" id="UP000800094">
    <property type="component" value="Unassembled WGS sequence"/>
</dbReference>
<organism evidence="1 2">
    <name type="scientific">Trematosphaeria pertusa</name>
    <dbReference type="NCBI Taxonomy" id="390896"/>
    <lineage>
        <taxon>Eukaryota</taxon>
        <taxon>Fungi</taxon>
        <taxon>Dikarya</taxon>
        <taxon>Ascomycota</taxon>
        <taxon>Pezizomycotina</taxon>
        <taxon>Dothideomycetes</taxon>
        <taxon>Pleosporomycetidae</taxon>
        <taxon>Pleosporales</taxon>
        <taxon>Massarineae</taxon>
        <taxon>Trematosphaeriaceae</taxon>
        <taxon>Trematosphaeria</taxon>
    </lineage>
</organism>